<dbReference type="AlphaFoldDB" id="A0AAJ5WUS3"/>
<comment type="subcellular location">
    <subcellularLocation>
        <location evidence="1">Cell outer membrane</location>
    </subcellularLocation>
</comment>
<keyword evidence="2" id="KW-0472">Membrane</keyword>
<protein>
    <submittedName>
        <fullName evidence="6">Outer membrane beta-barrel family protein</fullName>
    </submittedName>
</protein>
<dbReference type="Gene3D" id="2.40.170.20">
    <property type="entry name" value="TonB-dependent receptor, beta-barrel domain"/>
    <property type="match status" value="1"/>
</dbReference>
<dbReference type="Gene3D" id="2.60.40.1120">
    <property type="entry name" value="Carboxypeptidase-like, regulatory domain"/>
    <property type="match status" value="1"/>
</dbReference>
<organism evidence="6 7">
    <name type="scientific">Candidatus Pseudobacter hemicellulosilyticus</name>
    <dbReference type="NCBI Taxonomy" id="3121375"/>
    <lineage>
        <taxon>Bacteria</taxon>
        <taxon>Pseudomonadati</taxon>
        <taxon>Bacteroidota</taxon>
        <taxon>Chitinophagia</taxon>
        <taxon>Chitinophagales</taxon>
        <taxon>Chitinophagaceae</taxon>
        <taxon>Pseudobacter</taxon>
    </lineage>
</organism>
<reference evidence="6" key="1">
    <citation type="submission" date="2023-03" db="EMBL/GenBank/DDBJ databases">
        <title>Andean soil-derived lignocellulolytic bacterial consortium as a source of novel taxa and putative plastic-active enzymes.</title>
        <authorList>
            <person name="Diaz-Garcia L."/>
            <person name="Chuvochina M."/>
            <person name="Feuerriegel G."/>
            <person name="Bunk B."/>
            <person name="Sproer C."/>
            <person name="Streit W.R."/>
            <person name="Rodriguez L.M."/>
            <person name="Overmann J."/>
            <person name="Jimenez D.J."/>
        </authorList>
    </citation>
    <scope>NUCLEOTIDE SEQUENCE</scope>
    <source>
        <strain evidence="6">MAG 7</strain>
    </source>
</reference>
<dbReference type="InterPro" id="IPR036942">
    <property type="entry name" value="Beta-barrel_TonB_sf"/>
</dbReference>
<dbReference type="InterPro" id="IPR041700">
    <property type="entry name" value="OMP_b-brl_3"/>
</dbReference>
<feature type="domain" description="Outer membrane protein beta-barrel" evidence="5">
    <location>
        <begin position="471"/>
        <end position="804"/>
    </location>
</feature>
<evidence type="ECO:0000256" key="3">
    <source>
        <dbReference type="ARBA" id="ARBA00023237"/>
    </source>
</evidence>
<sequence>MKKTILFIVLLTSISSVSFAQKKVTGSIKGKLTDTLYKEPLAEATVSILHAADSAVVSFVLSNPKGEFEIKDLDTGSYRLLITFQGYAPFSRKFSISPDSFNIVLGEVYMDKQSTLLEEVIVEAPPIVIKKDTIEFRASAFKTKPNAVAEDLLKKVPGVQVDKDGNVKAQGEDVQKIYVDGKEFFGNDPKLATKNITADMIESVQVFDDMSDQAKFSRIDDGSRSKTINIKLKKDRRKGVFGRIMAGAGTDERYEASGNVNYFNGDRRISILAGINNVNKQNFSFNDIVSSMGGFGSRGSGGGGGGGFGGGGFGGGGGGMRGMMGGFGGGNNSGISKNLTAGLNYTDKWGSKIDVTGSYFFSQNDNHTEQERVRRTTFQDSLATQENLSYSDSRNQNHRFNMRFEYYIDTMNSILFTPSVTIQHSETNSMDQMRSRATVKGQDYLAINGETNNYNERDGVNLNNNLLYRKRFRKQFRTLTIGWQNTISNSDGNGATLSPLEYYNPDGSLDTVSTQNYRSTQKTRTNNNTISASFTEPIAKNAILEMNYAYTDNSNTSDRKAYNFNETTGEFDTPDKNLTNYFENDFTAHRGGLNFRMQFTKASFQLGGAVQYSELNSMSERNLNNKDTVLYVFQRATNLFPTANYTYQFSRSKNLRISYRGRTNQPNTTQLQDAPDLSNRLQIRNGNPGLRQEFANNFNLNYSTFNINTFSFFSANVTYDNTSNRIVNAIYDQVPQGLVPDSLSKGAQYIVPVNLNGSYNASAFITLGFPLRGAMKGSSLNFNSNASYNRAPSLINAQKNFTNTLSLTQTAGISLTLLKESLFLDLKGSLTYNDAKSTNPNLNLDQRYYSQNYSADISYTFLKNLILSTDFDYYINTGRTDGFNQSIPLLNAGLAYQLFKKKNGELKLSVNDLMNQNQSINRTVADNYYEDTRTVVLKRYFLLTFTYNLNRMGGQQQGPRMPGMNNMPREMRREMRGMSM</sequence>
<dbReference type="EMBL" id="CP119311">
    <property type="protein sequence ID" value="WEK36953.1"/>
    <property type="molecule type" value="Genomic_DNA"/>
</dbReference>
<feature type="signal peptide" evidence="4">
    <location>
        <begin position="1"/>
        <end position="20"/>
    </location>
</feature>
<evidence type="ECO:0000256" key="2">
    <source>
        <dbReference type="ARBA" id="ARBA00023136"/>
    </source>
</evidence>
<name>A0AAJ5WUS3_9BACT</name>
<feature type="chain" id="PRO_5042550193" evidence="4">
    <location>
        <begin position="21"/>
        <end position="980"/>
    </location>
</feature>
<dbReference type="Proteomes" id="UP001220610">
    <property type="component" value="Chromosome"/>
</dbReference>
<evidence type="ECO:0000259" key="5">
    <source>
        <dbReference type="Pfam" id="PF14905"/>
    </source>
</evidence>
<keyword evidence="4" id="KW-0732">Signal</keyword>
<evidence type="ECO:0000313" key="6">
    <source>
        <dbReference type="EMBL" id="WEK36953.1"/>
    </source>
</evidence>
<dbReference type="GO" id="GO:0009279">
    <property type="term" value="C:cell outer membrane"/>
    <property type="evidence" value="ECO:0007669"/>
    <property type="project" value="UniProtKB-SubCell"/>
</dbReference>
<gene>
    <name evidence="6" type="ORF">P0Y53_05510</name>
</gene>
<keyword evidence="3" id="KW-0998">Cell outer membrane</keyword>
<dbReference type="SUPFAM" id="SSF56935">
    <property type="entry name" value="Porins"/>
    <property type="match status" value="1"/>
</dbReference>
<proteinExistence type="predicted"/>
<dbReference type="Pfam" id="PF14905">
    <property type="entry name" value="OMP_b-brl_3"/>
    <property type="match status" value="1"/>
</dbReference>
<accession>A0AAJ5WUS3</accession>
<dbReference type="Pfam" id="PF13620">
    <property type="entry name" value="CarboxypepD_reg"/>
    <property type="match status" value="1"/>
</dbReference>
<dbReference type="InterPro" id="IPR008969">
    <property type="entry name" value="CarboxyPept-like_regulatory"/>
</dbReference>
<dbReference type="SUPFAM" id="SSF49464">
    <property type="entry name" value="Carboxypeptidase regulatory domain-like"/>
    <property type="match status" value="1"/>
</dbReference>
<evidence type="ECO:0000313" key="7">
    <source>
        <dbReference type="Proteomes" id="UP001220610"/>
    </source>
</evidence>
<evidence type="ECO:0000256" key="1">
    <source>
        <dbReference type="ARBA" id="ARBA00004442"/>
    </source>
</evidence>
<evidence type="ECO:0000256" key="4">
    <source>
        <dbReference type="SAM" id="SignalP"/>
    </source>
</evidence>